<sequence length="322" mass="35234">MAPPAFPAPVAASQVANHAAVIKQTRRTAAAPLQHQSINQQPTTEEEPLAHLSMKELLQQLQLTVEDLSALDASLSSLFQGAPNTEVTEHLQLVQVGDNDRFRSRVARRISRYGQLTKGLTQLVEKALSFTFASCCCAAQSPEGPRQREGFSPRQLHELEGLLKQHQQRLQKYVAQGVDFFVCGFKQAEIVQYFLEGHPLLLCGVCLCASTCLYKSQFAAWWQNTERHFHTMRMANYVCSVQERQRVSMRRRSAQLATGTGVVREGPTGGPLRAGGPRAEPAGLPMAVRAELHIRVGAPSGPRGAPNGPLGVSWEPEGPAVV</sequence>
<keyword evidence="3" id="KW-1185">Reference proteome</keyword>
<feature type="region of interest" description="Disordered" evidence="1">
    <location>
        <begin position="297"/>
        <end position="322"/>
    </location>
</feature>
<evidence type="ECO:0000313" key="3">
    <source>
        <dbReference type="Proteomes" id="UP000095192"/>
    </source>
</evidence>
<gene>
    <name evidence="2" type="ORF">cyc_02129</name>
</gene>
<organism evidence="2 3">
    <name type="scientific">Cyclospora cayetanensis</name>
    <dbReference type="NCBI Taxonomy" id="88456"/>
    <lineage>
        <taxon>Eukaryota</taxon>
        <taxon>Sar</taxon>
        <taxon>Alveolata</taxon>
        <taxon>Apicomplexa</taxon>
        <taxon>Conoidasida</taxon>
        <taxon>Coccidia</taxon>
        <taxon>Eucoccidiorida</taxon>
        <taxon>Eimeriorina</taxon>
        <taxon>Eimeriidae</taxon>
        <taxon>Cyclospora</taxon>
    </lineage>
</organism>
<dbReference type="AlphaFoldDB" id="A0A1D3CWR9"/>
<comment type="caution">
    <text evidence="2">The sequence shown here is derived from an EMBL/GenBank/DDBJ whole genome shotgun (WGS) entry which is preliminary data.</text>
</comment>
<dbReference type="Proteomes" id="UP000095192">
    <property type="component" value="Unassembled WGS sequence"/>
</dbReference>
<dbReference type="VEuPathDB" id="ToxoDB:cyc_02129"/>
<name>A0A1D3CWR9_9EIME</name>
<dbReference type="EMBL" id="JROU02001678">
    <property type="protein sequence ID" value="OEH75645.1"/>
    <property type="molecule type" value="Genomic_DNA"/>
</dbReference>
<protein>
    <submittedName>
        <fullName evidence="2">Uncharacterized protein</fullName>
    </submittedName>
</protein>
<evidence type="ECO:0000256" key="1">
    <source>
        <dbReference type="SAM" id="MobiDB-lite"/>
    </source>
</evidence>
<reference evidence="2 3" key="1">
    <citation type="journal article" date="2016" name="BMC Genomics">
        <title>Comparative genomics reveals Cyclospora cayetanensis possesses coccidia-like metabolism and invasion components but unique surface antigens.</title>
        <authorList>
            <person name="Liu S."/>
            <person name="Wang L."/>
            <person name="Zheng H."/>
            <person name="Xu Z."/>
            <person name="Roellig D.M."/>
            <person name="Li N."/>
            <person name="Frace M.A."/>
            <person name="Tang K."/>
            <person name="Arrowood M.J."/>
            <person name="Moss D.M."/>
            <person name="Zhang L."/>
            <person name="Feng Y."/>
            <person name="Xiao L."/>
        </authorList>
    </citation>
    <scope>NUCLEOTIDE SEQUENCE [LARGE SCALE GENOMIC DNA]</scope>
    <source>
        <strain evidence="2 3">CHN_HEN01</strain>
    </source>
</reference>
<evidence type="ECO:0000313" key="2">
    <source>
        <dbReference type="EMBL" id="OEH75645.1"/>
    </source>
</evidence>
<feature type="region of interest" description="Disordered" evidence="1">
    <location>
        <begin position="256"/>
        <end position="276"/>
    </location>
</feature>
<accession>A0A1D3CWR9</accession>
<dbReference type="InParanoid" id="A0A1D3CWR9"/>
<proteinExistence type="predicted"/>